<dbReference type="GO" id="GO:0030688">
    <property type="term" value="C:preribosome, small subunit precursor"/>
    <property type="evidence" value="ECO:0007669"/>
    <property type="project" value="InterPro"/>
</dbReference>
<gene>
    <name evidence="5" type="primary">C47E12.7</name>
    <name evidence="5" type="ORF">T4A_3696</name>
</gene>
<organism evidence="5 6">
    <name type="scientific">Trichinella pseudospiralis</name>
    <name type="common">Parasitic roundworm</name>
    <dbReference type="NCBI Taxonomy" id="6337"/>
    <lineage>
        <taxon>Eukaryota</taxon>
        <taxon>Metazoa</taxon>
        <taxon>Ecdysozoa</taxon>
        <taxon>Nematoda</taxon>
        <taxon>Enoplea</taxon>
        <taxon>Dorylaimia</taxon>
        <taxon>Trichinellida</taxon>
        <taxon>Trichinellidae</taxon>
        <taxon>Trichinella</taxon>
    </lineage>
</organism>
<dbReference type="InterPro" id="IPR011989">
    <property type="entry name" value="ARM-like"/>
</dbReference>
<keyword evidence="3" id="KW-0698">rRNA processing</keyword>
<dbReference type="Pfam" id="PF05997">
    <property type="entry name" value="Nop52"/>
    <property type="match status" value="1"/>
</dbReference>
<reference evidence="5 6" key="1">
    <citation type="submission" date="2015-01" db="EMBL/GenBank/DDBJ databases">
        <title>Evolution of Trichinella species and genotypes.</title>
        <authorList>
            <person name="Korhonen P.K."/>
            <person name="Edoardo P."/>
            <person name="Giuseppe L.R."/>
            <person name="Gasser R.B."/>
        </authorList>
    </citation>
    <scope>NUCLEOTIDE SEQUENCE [LARGE SCALE GENOMIC DNA]</scope>
    <source>
        <strain evidence="5">ISS13</strain>
    </source>
</reference>
<evidence type="ECO:0000256" key="4">
    <source>
        <dbReference type="ARBA" id="ARBA00023242"/>
    </source>
</evidence>
<dbReference type="InterPro" id="IPR016024">
    <property type="entry name" value="ARM-type_fold"/>
</dbReference>
<sequence length="822" mass="97047">MQNSPKSPIPDLDSVHSVDVFETQRNDNTEIVQNYSNPDIPEDNENLCDYDHNRLGDTMYSRRFIHQLLFKLCEEAECEHTEDIEEIDEEFEKQLSDLWDMSTDEEVVNYLMDVDALKLFSFVIECTNKPRLTEMLVGIMVNMICIPHENSDYFKSNRNLWYVTIIMMLKCRDAAKLLQALRFLRNLRDCGRMTDMWREEMMAMNFWDDFNFILLNSTNVNLRDEVARMLFYLTEDSETVCMYLGERENFLKNFSEIITSLLDRQLSMAVWHLAGVLNNITTFLSDSATLKNIAGEVWECCFTMLKIFTNRWSNQFLSDDEITGLLHCFRVLDSVAEECVITSHEAKYLKKVQPILAKTLEFENDEIQYEILQYLVSMEFPLSESFFAQKLASCQPKIRTRALLHLRSWITDRSRNQGERLCLWLLLDILQRILFFSLFFQVFKETELSVLWKGLYYAMWMQDKPLQQEELADNIGELMECFSTLDEKLTFQLAFFTTVSSEWHTIDKWRLNKFMMLTRRFLRSMLRFFDENDWKETIIDRVLEFLKLTVLNPSISDYPEGLKFHFASLYLDELDSLMSEKLDEQRSMRMLQPYVELLAKPISPIFFDTVINEVFEPILLDASQSFVKEKSAKSKSQKFQSNGLKINYKRLSDELFEVAACCGSKRRQRIYEFVKKFQLVSIECDPLSEEESSDVSDLDLDDVQKATERLLKQEQLIKESYKNISTGNSRKKFLKRRKKKANSVQLKGKIHRKKRPLKKKNKQMALVEEVNYDLMNWQLIKRASFVTFEELQPHRVGSILSIILHVILSIILHNRNLTVSLQ</sequence>
<dbReference type="PANTHER" id="PTHR13026:SF0">
    <property type="entry name" value="RIBOSOMAL RNA PROCESSING 1B"/>
    <property type="match status" value="1"/>
</dbReference>
<dbReference type="InterPro" id="IPR010301">
    <property type="entry name" value="RRP1"/>
</dbReference>
<evidence type="ECO:0000256" key="2">
    <source>
        <dbReference type="ARBA" id="ARBA00006374"/>
    </source>
</evidence>
<comment type="similarity">
    <text evidence="2">Belongs to the RRP1 family.</text>
</comment>
<name>A0A0V1EVV5_TRIPS</name>
<dbReference type="GO" id="GO:0006364">
    <property type="term" value="P:rRNA processing"/>
    <property type="evidence" value="ECO:0007669"/>
    <property type="project" value="UniProtKB-KW"/>
</dbReference>
<dbReference type="SUPFAM" id="SSF48371">
    <property type="entry name" value="ARM repeat"/>
    <property type="match status" value="1"/>
</dbReference>
<dbReference type="GO" id="GO:0005634">
    <property type="term" value="C:nucleus"/>
    <property type="evidence" value="ECO:0007669"/>
    <property type="project" value="UniProtKB-SubCell"/>
</dbReference>
<dbReference type="Gene3D" id="1.25.10.10">
    <property type="entry name" value="Leucine-rich Repeat Variant"/>
    <property type="match status" value="1"/>
</dbReference>
<accession>A0A0V1EVV5</accession>
<comment type="caution">
    <text evidence="5">The sequence shown here is derived from an EMBL/GenBank/DDBJ whole genome shotgun (WGS) entry which is preliminary data.</text>
</comment>
<keyword evidence="4" id="KW-0539">Nucleus</keyword>
<comment type="subcellular location">
    <subcellularLocation>
        <location evidence="1">Nucleus</location>
    </subcellularLocation>
</comment>
<proteinExistence type="inferred from homology"/>
<feature type="non-terminal residue" evidence="5">
    <location>
        <position position="822"/>
    </location>
</feature>
<evidence type="ECO:0000256" key="1">
    <source>
        <dbReference type="ARBA" id="ARBA00004123"/>
    </source>
</evidence>
<dbReference type="Proteomes" id="UP000054632">
    <property type="component" value="Unassembled WGS sequence"/>
</dbReference>
<evidence type="ECO:0000313" key="6">
    <source>
        <dbReference type="Proteomes" id="UP000054632"/>
    </source>
</evidence>
<evidence type="ECO:0000256" key="3">
    <source>
        <dbReference type="ARBA" id="ARBA00022552"/>
    </source>
</evidence>
<protein>
    <submittedName>
        <fullName evidence="5">Ribosomal RNA processing protein 1-like protein</fullName>
    </submittedName>
</protein>
<dbReference type="EMBL" id="JYDR01000005">
    <property type="protein sequence ID" value="KRY77992.1"/>
    <property type="molecule type" value="Genomic_DNA"/>
</dbReference>
<evidence type="ECO:0000313" key="5">
    <source>
        <dbReference type="EMBL" id="KRY77992.1"/>
    </source>
</evidence>
<dbReference type="AlphaFoldDB" id="A0A0V1EVV5"/>
<dbReference type="PANTHER" id="PTHR13026">
    <property type="entry name" value="NNP-1 PROTEIN NOVEL NUCLEAR PROTEIN 1 NOP52"/>
    <property type="match status" value="1"/>
</dbReference>